<feature type="transmembrane region" description="Helical" evidence="4">
    <location>
        <begin position="107"/>
        <end position="131"/>
    </location>
</feature>
<evidence type="ECO:0000256" key="3">
    <source>
        <dbReference type="SAM" id="MobiDB-lite"/>
    </source>
</evidence>
<evidence type="ECO:0000313" key="7">
    <source>
        <dbReference type="Proteomes" id="UP000036932"/>
    </source>
</evidence>
<feature type="compositionally biased region" description="Polar residues" evidence="3">
    <location>
        <begin position="265"/>
        <end position="295"/>
    </location>
</feature>
<dbReference type="OrthoDB" id="2381690at2"/>
<dbReference type="Pfam" id="PF13490">
    <property type="entry name" value="zf-HC2"/>
    <property type="match status" value="1"/>
</dbReference>
<feature type="region of interest" description="Disordered" evidence="3">
    <location>
        <begin position="142"/>
        <end position="330"/>
    </location>
</feature>
<feature type="compositionally biased region" description="Polar residues" evidence="3">
    <location>
        <begin position="194"/>
        <end position="213"/>
    </location>
</feature>
<gene>
    <name evidence="6" type="ORF">AM231_03755</name>
</gene>
<proteinExistence type="inferred from homology"/>
<evidence type="ECO:0000313" key="6">
    <source>
        <dbReference type="EMBL" id="KOR88347.1"/>
    </source>
</evidence>
<dbReference type="EMBL" id="LIUT01000001">
    <property type="protein sequence ID" value="KOR88347.1"/>
    <property type="molecule type" value="Genomic_DNA"/>
</dbReference>
<evidence type="ECO:0000259" key="5">
    <source>
        <dbReference type="Pfam" id="PF13490"/>
    </source>
</evidence>
<name>A0A0M1P1V5_9BACL</name>
<sequence>MNCQEVVERMHRYLDRDLTPEETAEMYQHIAVCPECAETFTILKSLNRELEELPAVTPPVSLVDAIIPRLDAIDRDRQNLDVPPAVKIEEPAEMMPEIRRPRRKGSWWSTVGGRTAIGAAAAMMILGAAILTHEPKMMSDAEVPYEAASTTSAGTTENGAGIEYQDQQDKEQLFMDGGTETRGMENEGDAPSVSPRNSPPDSSTESNPDSVTNKPEEAAQPAESSTPTETGDQKKDVVSDPPVEKSDKADKAQSRSSDKPVANETEAQNRATNQQAPKVGEPQQNEDSMSIQKAPTESMDTRSDKLPPISTDSGDPAVESHESSDQLSATHYGLVNVPEQWSSPDGLYTASVEVDQLVIYHLPSGDDTSPEAVETVAKIPLKGSFISGQWSDDGLTFKYKLQNNGELVENVYSLEKEQAPASTSDNQSKTQK</sequence>
<dbReference type="InterPro" id="IPR027383">
    <property type="entry name" value="Znf_put"/>
</dbReference>
<feature type="compositionally biased region" description="Basic and acidic residues" evidence="3">
    <location>
        <begin position="231"/>
        <end position="258"/>
    </location>
</feature>
<accession>A0A0M1P1V5</accession>
<feature type="domain" description="Putative zinc-finger" evidence="5">
    <location>
        <begin position="3"/>
        <end position="37"/>
    </location>
</feature>
<dbReference type="AlphaFoldDB" id="A0A0M1P1V5"/>
<dbReference type="Proteomes" id="UP000036932">
    <property type="component" value="Unassembled WGS sequence"/>
</dbReference>
<keyword evidence="7" id="KW-1185">Reference proteome</keyword>
<dbReference type="RefSeq" id="WP_054401397.1">
    <property type="nucleotide sequence ID" value="NZ_LIUT01000001.1"/>
</dbReference>
<evidence type="ECO:0000256" key="1">
    <source>
        <dbReference type="ARBA" id="ARBA00024353"/>
    </source>
</evidence>
<comment type="caution">
    <text evidence="6">The sequence shown here is derived from an EMBL/GenBank/DDBJ whole genome shotgun (WGS) entry which is preliminary data.</text>
</comment>
<dbReference type="Gene3D" id="1.10.10.1320">
    <property type="entry name" value="Anti-sigma factor, zinc-finger domain"/>
    <property type="match status" value="1"/>
</dbReference>
<comment type="similarity">
    <text evidence="1">Belongs to the zinc-associated anti-sigma factor (ZAS) superfamily. Anti-sigma-W factor family.</text>
</comment>
<organism evidence="6 7">
    <name type="scientific">Paenibacillus solani</name>
    <dbReference type="NCBI Taxonomy" id="1705565"/>
    <lineage>
        <taxon>Bacteria</taxon>
        <taxon>Bacillati</taxon>
        <taxon>Bacillota</taxon>
        <taxon>Bacilli</taxon>
        <taxon>Bacillales</taxon>
        <taxon>Paenibacillaceae</taxon>
        <taxon>Paenibacillus</taxon>
    </lineage>
</organism>
<keyword evidence="4" id="KW-1133">Transmembrane helix</keyword>
<protein>
    <recommendedName>
        <fullName evidence="2">Anti-sigma-W factor RsiW</fullName>
    </recommendedName>
</protein>
<feature type="compositionally biased region" description="Low complexity" evidence="3">
    <location>
        <begin position="146"/>
        <end position="161"/>
    </location>
</feature>
<dbReference type="InterPro" id="IPR041916">
    <property type="entry name" value="Anti_sigma_zinc_sf"/>
</dbReference>
<reference evidence="7" key="1">
    <citation type="submission" date="2015-08" db="EMBL/GenBank/DDBJ databases">
        <title>Genome sequencing project for genomic taxonomy and phylogenomics of Bacillus-like bacteria.</title>
        <authorList>
            <person name="Liu B."/>
            <person name="Wang J."/>
            <person name="Zhu Y."/>
            <person name="Liu G."/>
            <person name="Chen Q."/>
            <person name="Chen Z."/>
            <person name="Lan J."/>
            <person name="Che J."/>
            <person name="Ge C."/>
            <person name="Shi H."/>
            <person name="Pan Z."/>
            <person name="Liu X."/>
        </authorList>
    </citation>
    <scope>NUCLEOTIDE SEQUENCE [LARGE SCALE GENOMIC DNA]</scope>
    <source>
        <strain evidence="7">FJAT-22460</strain>
    </source>
</reference>
<keyword evidence="4" id="KW-0472">Membrane</keyword>
<evidence type="ECO:0000256" key="4">
    <source>
        <dbReference type="SAM" id="Phobius"/>
    </source>
</evidence>
<dbReference type="PATRIC" id="fig|1705565.3.peg.2628"/>
<evidence type="ECO:0000256" key="2">
    <source>
        <dbReference type="ARBA" id="ARBA00024438"/>
    </source>
</evidence>
<keyword evidence="4" id="KW-0812">Transmembrane</keyword>